<proteinExistence type="predicted"/>
<feature type="compositionally biased region" description="Low complexity" evidence="1">
    <location>
        <begin position="29"/>
        <end position="96"/>
    </location>
</feature>
<evidence type="ECO:0000259" key="3">
    <source>
        <dbReference type="Pfam" id="PF14016"/>
    </source>
</evidence>
<keyword evidence="5" id="KW-1185">Reference proteome</keyword>
<reference evidence="5" key="1">
    <citation type="journal article" date="2019" name="Int. J. Syst. Evol. Microbiol.">
        <title>The Global Catalogue of Microorganisms (GCM) 10K type strain sequencing project: providing services to taxonomists for standard genome sequencing and annotation.</title>
        <authorList>
            <consortium name="The Broad Institute Genomics Platform"/>
            <consortium name="The Broad Institute Genome Sequencing Center for Infectious Disease"/>
            <person name="Wu L."/>
            <person name="Ma J."/>
        </authorList>
    </citation>
    <scope>NUCLEOTIDE SEQUENCE [LARGE SCALE GENOMIC DNA]</scope>
    <source>
        <strain evidence="5">CCUG 42722</strain>
    </source>
</reference>
<name>A0ABV9HCX7_9MICO</name>
<dbReference type="PROSITE" id="PS51257">
    <property type="entry name" value="PROKAR_LIPOPROTEIN"/>
    <property type="match status" value="1"/>
</dbReference>
<feature type="region of interest" description="Disordered" evidence="1">
    <location>
        <begin position="29"/>
        <end position="103"/>
    </location>
</feature>
<evidence type="ECO:0000256" key="2">
    <source>
        <dbReference type="SAM" id="SignalP"/>
    </source>
</evidence>
<keyword evidence="2" id="KW-0732">Signal</keyword>
<organism evidence="4 5">
    <name type="scientific">Promicromonospora alba</name>
    <dbReference type="NCBI Taxonomy" id="1616110"/>
    <lineage>
        <taxon>Bacteria</taxon>
        <taxon>Bacillati</taxon>
        <taxon>Actinomycetota</taxon>
        <taxon>Actinomycetes</taxon>
        <taxon>Micrococcales</taxon>
        <taxon>Promicromonosporaceae</taxon>
        <taxon>Promicromonospora</taxon>
    </lineage>
</organism>
<dbReference type="Proteomes" id="UP001596011">
    <property type="component" value="Unassembled WGS sequence"/>
</dbReference>
<protein>
    <submittedName>
        <fullName evidence="4">DUF4232 domain-containing protein</fullName>
    </submittedName>
</protein>
<dbReference type="Pfam" id="PF14016">
    <property type="entry name" value="DUF4232"/>
    <property type="match status" value="1"/>
</dbReference>
<evidence type="ECO:0000313" key="4">
    <source>
        <dbReference type="EMBL" id="MFC4628142.1"/>
    </source>
</evidence>
<feature type="chain" id="PRO_5045495844" evidence="2">
    <location>
        <begin position="32"/>
        <end position="239"/>
    </location>
</feature>
<dbReference type="EMBL" id="JBHSFI010000003">
    <property type="protein sequence ID" value="MFC4628142.1"/>
    <property type="molecule type" value="Genomic_DNA"/>
</dbReference>
<gene>
    <name evidence="4" type="ORF">ACFO6V_07850</name>
</gene>
<dbReference type="InterPro" id="IPR025326">
    <property type="entry name" value="DUF4232"/>
</dbReference>
<feature type="domain" description="DUF4232" evidence="3">
    <location>
        <begin position="98"/>
        <end position="236"/>
    </location>
</feature>
<evidence type="ECO:0000256" key="1">
    <source>
        <dbReference type="SAM" id="MobiDB-lite"/>
    </source>
</evidence>
<accession>A0ABV9HCX7</accession>
<sequence length="239" mass="23626">MIKPRTGTTWRTVWGAAGVAALLATAGCSAAANEGSSAGTDGSGTPSATTSTSSGPTADGSPSLDGAASDPGTTPDASTPGSSTAPAPSDGAASPPRCLTPDLAGSLEAVEGGASAGHYELEIVLENEASEPCVLQGWPGVSFVGDGDGTQIGAPATLDRSSPHGSVTLAPGTSAHANLSVANAQNFDEGCEQTTADGLRVYPPGEKRSLFVQNDELTLLACANPDDELLDVQAFQPES</sequence>
<evidence type="ECO:0000313" key="5">
    <source>
        <dbReference type="Proteomes" id="UP001596011"/>
    </source>
</evidence>
<comment type="caution">
    <text evidence="4">The sequence shown here is derived from an EMBL/GenBank/DDBJ whole genome shotgun (WGS) entry which is preliminary data.</text>
</comment>
<dbReference type="RefSeq" id="WP_377133947.1">
    <property type="nucleotide sequence ID" value="NZ_JBHSFI010000003.1"/>
</dbReference>
<feature type="signal peptide" evidence="2">
    <location>
        <begin position="1"/>
        <end position="31"/>
    </location>
</feature>